<accession>A0AA42FT51</accession>
<name>A0AA42FT51_9GAMM</name>
<gene>
    <name evidence="1" type="ORF">P7V44_21740</name>
</gene>
<comment type="caution">
    <text evidence="1">The sequence shown here is derived from an EMBL/GenBank/DDBJ whole genome shotgun (WGS) entry which is preliminary data.</text>
</comment>
<dbReference type="Proteomes" id="UP001156701">
    <property type="component" value="Unassembled WGS sequence"/>
</dbReference>
<organism evidence="1 2">
    <name type="scientific">Providencia huashanensis</name>
    <dbReference type="NCBI Taxonomy" id="3037798"/>
    <lineage>
        <taxon>Bacteria</taxon>
        <taxon>Pseudomonadati</taxon>
        <taxon>Pseudomonadota</taxon>
        <taxon>Gammaproteobacteria</taxon>
        <taxon>Enterobacterales</taxon>
        <taxon>Morganellaceae</taxon>
        <taxon>Providencia</taxon>
    </lineage>
</organism>
<sequence>MNDYNFNEILDNKINIWCDIKYHEVMEIIGTNQVNIYIYAYDAGEYVVCDFTSINDKNKYVDTTFNMGVETNLEHLHSPWIENTEVLFNLLDKLNQRFTGAIFFGQPSRK</sequence>
<proteinExistence type="predicted"/>
<evidence type="ECO:0000313" key="2">
    <source>
        <dbReference type="Proteomes" id="UP001156701"/>
    </source>
</evidence>
<dbReference type="EMBL" id="JARRYG010000038">
    <property type="protein sequence ID" value="MDG4698850.1"/>
    <property type="molecule type" value="Genomic_DNA"/>
</dbReference>
<evidence type="ECO:0000313" key="1">
    <source>
        <dbReference type="EMBL" id="MDG4698850.1"/>
    </source>
</evidence>
<dbReference type="AlphaFoldDB" id="A0AA42FT51"/>
<dbReference type="RefSeq" id="WP_278030797.1">
    <property type="nucleotide sequence ID" value="NZ_JARRYG010000038.1"/>
</dbReference>
<reference evidence="1" key="1">
    <citation type="submission" date="2023-03" db="EMBL/GenBank/DDBJ databases">
        <title>a new species belonging to Providencia genus.</title>
        <authorList>
            <person name="Yang W."/>
            <person name="Hu F."/>
            <person name="Shen S."/>
            <person name="Ding L."/>
            <person name="Yin D."/>
        </authorList>
    </citation>
    <scope>NUCLEOTIDE SEQUENCE</scope>
    <source>
        <strain evidence="1">CRE-3FA-0001</strain>
    </source>
</reference>
<protein>
    <submittedName>
        <fullName evidence="1">Uncharacterized protein</fullName>
    </submittedName>
</protein>